<keyword evidence="2" id="KW-1185">Reference proteome</keyword>
<proteinExistence type="predicted"/>
<name>A0A8J3B2M9_9ACTN</name>
<comment type="caution">
    <text evidence="1">The sequence shown here is derived from an EMBL/GenBank/DDBJ whole genome shotgun (WGS) entry which is preliminary data.</text>
</comment>
<reference evidence="1" key="2">
    <citation type="submission" date="2020-09" db="EMBL/GenBank/DDBJ databases">
        <authorList>
            <person name="Sun Q."/>
            <person name="Ohkuma M."/>
        </authorList>
    </citation>
    <scope>NUCLEOTIDE SEQUENCE</scope>
    <source>
        <strain evidence="1">JCM 3090</strain>
    </source>
</reference>
<protein>
    <submittedName>
        <fullName evidence="1">Uncharacterized protein</fullName>
    </submittedName>
</protein>
<dbReference type="AlphaFoldDB" id="A0A8J3B2M9"/>
<accession>A0A8J3B2M9</accession>
<evidence type="ECO:0000313" key="1">
    <source>
        <dbReference type="EMBL" id="GGJ89975.1"/>
    </source>
</evidence>
<sequence length="158" mass="17069">MTDEQQRWEAVLLLAWQSLNGAEGQPDPRWLTDMAQALAGAVTGRLAALPANARHGRAREEAVYAEVRELVGAGVLDTSLALAIHRAWEALTPRLRWQVEVVTRVRLDVGAADAASAAEVARTELTDILGAADCRPLWIHHRSTTPADEPPTGDRPAG</sequence>
<dbReference type="Proteomes" id="UP000649739">
    <property type="component" value="Unassembled WGS sequence"/>
</dbReference>
<evidence type="ECO:0000313" key="2">
    <source>
        <dbReference type="Proteomes" id="UP000649739"/>
    </source>
</evidence>
<organism evidence="1 2">
    <name type="scientific">Pilimelia anulata</name>
    <dbReference type="NCBI Taxonomy" id="53371"/>
    <lineage>
        <taxon>Bacteria</taxon>
        <taxon>Bacillati</taxon>
        <taxon>Actinomycetota</taxon>
        <taxon>Actinomycetes</taxon>
        <taxon>Micromonosporales</taxon>
        <taxon>Micromonosporaceae</taxon>
        <taxon>Pilimelia</taxon>
    </lineage>
</organism>
<dbReference type="RefSeq" id="WP_189169752.1">
    <property type="nucleotide sequence ID" value="NZ_BMQB01000003.1"/>
</dbReference>
<gene>
    <name evidence="1" type="ORF">GCM10010123_19740</name>
</gene>
<dbReference type="EMBL" id="BMQB01000003">
    <property type="protein sequence ID" value="GGJ89975.1"/>
    <property type="molecule type" value="Genomic_DNA"/>
</dbReference>
<reference evidence="1" key="1">
    <citation type="journal article" date="2014" name="Int. J. Syst. Evol. Microbiol.">
        <title>Complete genome sequence of Corynebacterium casei LMG S-19264T (=DSM 44701T), isolated from a smear-ripened cheese.</title>
        <authorList>
            <consortium name="US DOE Joint Genome Institute (JGI-PGF)"/>
            <person name="Walter F."/>
            <person name="Albersmeier A."/>
            <person name="Kalinowski J."/>
            <person name="Ruckert C."/>
        </authorList>
    </citation>
    <scope>NUCLEOTIDE SEQUENCE</scope>
    <source>
        <strain evidence="1">JCM 3090</strain>
    </source>
</reference>